<dbReference type="EMBL" id="MDEK01000008">
    <property type="protein sequence ID" value="PPU82619.1"/>
    <property type="molecule type" value="Genomic_DNA"/>
</dbReference>
<gene>
    <name evidence="2" type="ORF">XsacCFBP4641_10710</name>
</gene>
<protein>
    <submittedName>
        <fullName evidence="2">Carboxymuconolactone decarboxylase family protein</fullName>
    </submittedName>
</protein>
<evidence type="ECO:0000313" key="2">
    <source>
        <dbReference type="EMBL" id="PPU82619.1"/>
    </source>
</evidence>
<comment type="caution">
    <text evidence="2">The sequence shown here is derived from an EMBL/GenBank/DDBJ whole genome shotgun (WGS) entry which is preliminary data.</text>
</comment>
<dbReference type="GO" id="GO:0051920">
    <property type="term" value="F:peroxiredoxin activity"/>
    <property type="evidence" value="ECO:0007669"/>
    <property type="project" value="InterPro"/>
</dbReference>
<dbReference type="InterPro" id="IPR029032">
    <property type="entry name" value="AhpD-like"/>
</dbReference>
<dbReference type="GeneID" id="93880845"/>
<dbReference type="OrthoDB" id="9801400at2"/>
<dbReference type="InterPro" id="IPR052512">
    <property type="entry name" value="4CMD/NDH-1_regulator"/>
</dbReference>
<dbReference type="AlphaFoldDB" id="A0A2P5Z4G1"/>
<dbReference type="Proteomes" id="UP000247346">
    <property type="component" value="Unassembled WGS sequence"/>
</dbReference>
<name>A0A2P5Z4G1_9XANT</name>
<reference evidence="2 3" key="1">
    <citation type="submission" date="2016-08" db="EMBL/GenBank/DDBJ databases">
        <authorList>
            <person name="Seilhamer J.J."/>
        </authorList>
    </citation>
    <scope>NUCLEOTIDE SEQUENCE [LARGE SCALE GENOMIC DNA]</scope>
    <source>
        <strain evidence="2 3">CFBP4641</strain>
    </source>
</reference>
<organism evidence="2 3">
    <name type="scientific">Xanthomonas sacchari</name>
    <dbReference type="NCBI Taxonomy" id="56458"/>
    <lineage>
        <taxon>Bacteria</taxon>
        <taxon>Pseudomonadati</taxon>
        <taxon>Pseudomonadota</taxon>
        <taxon>Gammaproteobacteria</taxon>
        <taxon>Lysobacterales</taxon>
        <taxon>Lysobacteraceae</taxon>
        <taxon>Xanthomonas</taxon>
    </lineage>
</organism>
<accession>A0A2P5Z4G1</accession>
<dbReference type="STRING" id="56458.SB85_14895"/>
<dbReference type="Pfam" id="PF02627">
    <property type="entry name" value="CMD"/>
    <property type="match status" value="1"/>
</dbReference>
<dbReference type="RefSeq" id="WP_010341848.1">
    <property type="nucleotide sequence ID" value="NZ_CP132343.1"/>
</dbReference>
<evidence type="ECO:0000259" key="1">
    <source>
        <dbReference type="Pfam" id="PF02627"/>
    </source>
</evidence>
<feature type="domain" description="Carboxymuconolactone decarboxylase-like" evidence="1">
    <location>
        <begin position="20"/>
        <end position="103"/>
    </location>
</feature>
<sequence length="116" mass="12516">MSDPATPFPSPQAAFGDIAPAFARLTDEVLFAEVWQRPGLSPRERSLITVATLVALYRLEQLPFHLARALDNGLDRDTLAEAITHLAFYAGWPCAASALPLLRAASAAKPATTETR</sequence>
<dbReference type="Gene3D" id="1.20.1290.10">
    <property type="entry name" value="AhpD-like"/>
    <property type="match status" value="1"/>
</dbReference>
<dbReference type="InterPro" id="IPR003779">
    <property type="entry name" value="CMD-like"/>
</dbReference>
<dbReference type="SUPFAM" id="SSF69118">
    <property type="entry name" value="AhpD-like"/>
    <property type="match status" value="1"/>
</dbReference>
<proteinExistence type="predicted"/>
<dbReference type="PANTHER" id="PTHR33570:SF9">
    <property type="entry name" value="BLL4600 PROTEIN"/>
    <property type="match status" value="1"/>
</dbReference>
<dbReference type="PANTHER" id="PTHR33570">
    <property type="entry name" value="4-CARBOXYMUCONOLACTONE DECARBOXYLASE FAMILY PROTEIN"/>
    <property type="match status" value="1"/>
</dbReference>
<evidence type="ECO:0000313" key="3">
    <source>
        <dbReference type="Proteomes" id="UP000247346"/>
    </source>
</evidence>